<sequence>MLMKDLLYFACRHHIFELVLEACFSMCIPPSSGPNIQLFQRFQKNWVITTTAFHRARWMAKAIYVLKFFMFQTQFALTRVEKKSLGRIASFIVSTYVFGWFEAPFPIRAPENDVRFLKRLLSYEKVDPEVAQAAIKKFSGRLWYLGEEMIFLFLFDNRVDEKTKKQMVEVFKTGNHCFVKENFTPFESRKIKAIVCKSDIENLRLEHFVSARSIRLFEILNIDSKWLLEMGRR</sequence>
<reference evidence="1" key="1">
    <citation type="submission" date="2021-12" db="EMBL/GenBank/DDBJ databases">
        <authorList>
            <person name="King R."/>
        </authorList>
    </citation>
    <scope>NUCLEOTIDE SEQUENCE</scope>
</reference>
<gene>
    <name evidence="1" type="ORF">MELIAE_LOCUS1117</name>
</gene>
<dbReference type="OrthoDB" id="6781505at2759"/>
<dbReference type="AlphaFoldDB" id="A0A9P0FBP5"/>
<evidence type="ECO:0000313" key="1">
    <source>
        <dbReference type="EMBL" id="CAH0547065.1"/>
    </source>
</evidence>
<organism evidence="1 2">
    <name type="scientific">Brassicogethes aeneus</name>
    <name type="common">Rape pollen beetle</name>
    <name type="synonym">Meligethes aeneus</name>
    <dbReference type="NCBI Taxonomy" id="1431903"/>
    <lineage>
        <taxon>Eukaryota</taxon>
        <taxon>Metazoa</taxon>
        <taxon>Ecdysozoa</taxon>
        <taxon>Arthropoda</taxon>
        <taxon>Hexapoda</taxon>
        <taxon>Insecta</taxon>
        <taxon>Pterygota</taxon>
        <taxon>Neoptera</taxon>
        <taxon>Endopterygota</taxon>
        <taxon>Coleoptera</taxon>
        <taxon>Polyphaga</taxon>
        <taxon>Cucujiformia</taxon>
        <taxon>Nitidulidae</taxon>
        <taxon>Meligethinae</taxon>
        <taxon>Brassicogethes</taxon>
    </lineage>
</organism>
<keyword evidence="2" id="KW-1185">Reference proteome</keyword>
<dbReference type="EMBL" id="OV121132">
    <property type="protein sequence ID" value="CAH0547065.1"/>
    <property type="molecule type" value="Genomic_DNA"/>
</dbReference>
<evidence type="ECO:0000313" key="2">
    <source>
        <dbReference type="Proteomes" id="UP001154078"/>
    </source>
</evidence>
<proteinExistence type="predicted"/>
<dbReference type="Proteomes" id="UP001154078">
    <property type="component" value="Chromosome 1"/>
</dbReference>
<name>A0A9P0FBP5_BRAAE</name>
<protein>
    <submittedName>
        <fullName evidence="1">Uncharacterized protein</fullName>
    </submittedName>
</protein>
<accession>A0A9P0FBP5</accession>